<evidence type="ECO:0000313" key="3">
    <source>
        <dbReference type="Proteomes" id="UP001139955"/>
    </source>
</evidence>
<evidence type="ECO:0000313" key="2">
    <source>
        <dbReference type="EMBL" id="MCU7248122.1"/>
    </source>
</evidence>
<comment type="caution">
    <text evidence="2">The sequence shown here is derived from an EMBL/GenBank/DDBJ whole genome shotgun (WGS) entry which is preliminary data.</text>
</comment>
<keyword evidence="1" id="KW-0732">Signal</keyword>
<proteinExistence type="predicted"/>
<dbReference type="PROSITE" id="PS51257">
    <property type="entry name" value="PROKAR_LIPOPROTEIN"/>
    <property type="match status" value="1"/>
</dbReference>
<reference evidence="2" key="1">
    <citation type="submission" date="2022-09" db="EMBL/GenBank/DDBJ databases">
        <authorList>
            <person name="Cesa-Luna C."/>
            <person name="Girard L."/>
            <person name="Lood C."/>
            <person name="Hofte M."/>
            <person name="De Mot R."/>
        </authorList>
    </citation>
    <scope>NUCLEOTIDE SEQUENCE</scope>
    <source>
        <strain evidence="2">B1M3-32</strain>
    </source>
</reference>
<evidence type="ECO:0000256" key="1">
    <source>
        <dbReference type="SAM" id="SignalP"/>
    </source>
</evidence>
<dbReference type="InterPro" id="IPR025731">
    <property type="entry name" value="YecR-like"/>
</dbReference>
<reference evidence="2" key="2">
    <citation type="journal article" date="2023" name="mSystems">
        <title>Charting the Lipopeptidome of Nonpathogenic Pseudomonas.</title>
        <authorList>
            <person name="Cesa-Luna C."/>
            <person name="Geudens N."/>
            <person name="Girard L."/>
            <person name="De Roo V."/>
            <person name="Maklad H.R."/>
            <person name="Martins J.C."/>
            <person name="Hofte M."/>
            <person name="De Mot R."/>
        </authorList>
    </citation>
    <scope>NUCLEOTIDE SEQUENCE</scope>
    <source>
        <strain evidence="2">B1M3-32</strain>
    </source>
</reference>
<protein>
    <submittedName>
        <fullName evidence="2">YecR-like lipofamily protein</fullName>
    </submittedName>
</protein>
<dbReference type="RefSeq" id="WP_301621778.1">
    <property type="nucleotide sequence ID" value="NZ_JAOSKY010000004.1"/>
</dbReference>
<dbReference type="AlphaFoldDB" id="A0A9X2XFS2"/>
<sequence>MKTLIITLALAAIALTGCATPKQWEATGGSKTDGIVQVSYELGQFESGQTSAAQGLATAENRCKTWGYKSAEITGSEKNICRTMGQYNCLQTTITQDYECRR</sequence>
<dbReference type="Proteomes" id="UP001139955">
    <property type="component" value="Unassembled WGS sequence"/>
</dbReference>
<dbReference type="Pfam" id="PF13992">
    <property type="entry name" value="YecR"/>
    <property type="match status" value="1"/>
</dbReference>
<gene>
    <name evidence="2" type="ORF">OC940_09950</name>
</gene>
<dbReference type="EMBL" id="JAOSKY010000004">
    <property type="protein sequence ID" value="MCU7248122.1"/>
    <property type="molecule type" value="Genomic_DNA"/>
</dbReference>
<accession>A0A9X2XFS2</accession>
<keyword evidence="3" id="KW-1185">Reference proteome</keyword>
<name>A0A9X2XFS2_9PSED</name>
<feature type="chain" id="PRO_5040881448" evidence="1">
    <location>
        <begin position="20"/>
        <end position="102"/>
    </location>
</feature>
<organism evidence="2 3">
    <name type="scientific">Pseudomonas koreensis</name>
    <dbReference type="NCBI Taxonomy" id="198620"/>
    <lineage>
        <taxon>Bacteria</taxon>
        <taxon>Pseudomonadati</taxon>
        <taxon>Pseudomonadota</taxon>
        <taxon>Gammaproteobacteria</taxon>
        <taxon>Pseudomonadales</taxon>
        <taxon>Pseudomonadaceae</taxon>
        <taxon>Pseudomonas</taxon>
    </lineage>
</organism>
<feature type="signal peptide" evidence="1">
    <location>
        <begin position="1"/>
        <end position="19"/>
    </location>
</feature>